<organism evidence="1">
    <name type="scientific">marine metagenome</name>
    <dbReference type="NCBI Taxonomy" id="408172"/>
    <lineage>
        <taxon>unclassified sequences</taxon>
        <taxon>metagenomes</taxon>
        <taxon>ecological metagenomes</taxon>
    </lineage>
</organism>
<accession>A0A382XRC0</accession>
<name>A0A382XRC0_9ZZZZ</name>
<proteinExistence type="predicted"/>
<protein>
    <submittedName>
        <fullName evidence="1">Uncharacterized protein</fullName>
    </submittedName>
</protein>
<sequence>MPMLIFFNRPGLGIKIVLTCVWLVFNTGIARAEGVEFKPLSGVLAQEQSVNIVYYTLKRCLAAYTTLKALFEDGQVLEEQEIQQLEEARIVLLSYILEKFAPENGISTTPEAVTKSTEAIVTLYMENSNENYEATGNILSDFLKADIEICNDMLGG</sequence>
<evidence type="ECO:0000313" key="1">
    <source>
        <dbReference type="EMBL" id="SVD73414.1"/>
    </source>
</evidence>
<gene>
    <name evidence="1" type="ORF">METZ01_LOCUS426268</name>
</gene>
<dbReference type="EMBL" id="UINC01169727">
    <property type="protein sequence ID" value="SVD73414.1"/>
    <property type="molecule type" value="Genomic_DNA"/>
</dbReference>
<reference evidence="1" key="1">
    <citation type="submission" date="2018-05" db="EMBL/GenBank/DDBJ databases">
        <authorList>
            <person name="Lanie J.A."/>
            <person name="Ng W.-L."/>
            <person name="Kazmierczak K.M."/>
            <person name="Andrzejewski T.M."/>
            <person name="Davidsen T.M."/>
            <person name="Wayne K.J."/>
            <person name="Tettelin H."/>
            <person name="Glass J.I."/>
            <person name="Rusch D."/>
            <person name="Podicherti R."/>
            <person name="Tsui H.-C.T."/>
            <person name="Winkler M.E."/>
        </authorList>
    </citation>
    <scope>NUCLEOTIDE SEQUENCE</scope>
</reference>
<dbReference type="AlphaFoldDB" id="A0A382XRC0"/>